<protein>
    <recommendedName>
        <fullName evidence="3">Transglycosylase SLT domain-containing protein</fullName>
    </recommendedName>
</protein>
<comment type="caution">
    <text evidence="1">The sequence shown here is derived from an EMBL/GenBank/DDBJ whole genome shotgun (WGS) entry which is preliminary data.</text>
</comment>
<evidence type="ECO:0008006" key="3">
    <source>
        <dbReference type="Google" id="ProtNLM"/>
    </source>
</evidence>
<proteinExistence type="predicted"/>
<evidence type="ECO:0000313" key="1">
    <source>
        <dbReference type="EMBL" id="RTJ78325.1"/>
    </source>
</evidence>
<dbReference type="InterPro" id="IPR023346">
    <property type="entry name" value="Lysozyme-like_dom_sf"/>
</dbReference>
<reference evidence="1 2" key="1">
    <citation type="journal article" date="2019" name="Appl. Environ. Microbiol.">
        <title>Population genetics and characterization of Campylobacter jejuni isolates in western jackdaws and game birds in Finland.</title>
        <authorList>
            <person name="Kovanen S."/>
            <person name="Rossi M."/>
            <person name="Pohja-Mykra M."/>
            <person name="Nieminen T."/>
            <person name="Raunio-Saarnisto M."/>
            <person name="Sauvala M."/>
            <person name="Fredriksson-Ahomaa M."/>
            <person name="Hanninen M.L."/>
            <person name="Kivisto R."/>
        </authorList>
    </citation>
    <scope>NUCLEOTIDE SEQUENCE [LARGE SCALE GENOMIC DNA]</scope>
    <source>
        <strain evidence="1 2">CB313</strain>
    </source>
</reference>
<accession>A0A431EAW8</accession>
<dbReference type="Gene3D" id="1.10.530.10">
    <property type="match status" value="1"/>
</dbReference>
<gene>
    <name evidence="1" type="ORF">C3H57_08445</name>
</gene>
<dbReference type="EMBL" id="PRBV01000014">
    <property type="protein sequence ID" value="RTJ78325.1"/>
    <property type="molecule type" value="Genomic_DNA"/>
</dbReference>
<sequence>MTIIRLLLVKFLLLGCSVMNAGEFRYEKLNLQQVETMIKLYQMGKPYDLGLTLIAIGWEESRLGEYPVNIQDPSCGITHIHLKTYMKMNNLQDTPFLRNKYCSQLIDNPALAIQTSINLLLYWKDYHKGDYSKMIKSYNAGFKTEQGKRYYTKIQKTVQYMKSHVITSSGVVQEKTAMNEN</sequence>
<organism evidence="1 2">
    <name type="scientific">Campylobacter jejuni</name>
    <dbReference type="NCBI Taxonomy" id="197"/>
    <lineage>
        <taxon>Bacteria</taxon>
        <taxon>Pseudomonadati</taxon>
        <taxon>Campylobacterota</taxon>
        <taxon>Epsilonproteobacteria</taxon>
        <taxon>Campylobacterales</taxon>
        <taxon>Campylobacteraceae</taxon>
        <taxon>Campylobacter</taxon>
    </lineage>
</organism>
<dbReference type="Proteomes" id="UP000288507">
    <property type="component" value="Unassembled WGS sequence"/>
</dbReference>
<dbReference type="SUPFAM" id="SSF53955">
    <property type="entry name" value="Lysozyme-like"/>
    <property type="match status" value="1"/>
</dbReference>
<evidence type="ECO:0000313" key="2">
    <source>
        <dbReference type="Proteomes" id="UP000288507"/>
    </source>
</evidence>
<dbReference type="AlphaFoldDB" id="A0A431EAW8"/>
<name>A0A431EAW8_CAMJU</name>